<dbReference type="EMBL" id="JAGTJR010000050">
    <property type="protein sequence ID" value="KAH7028386.1"/>
    <property type="molecule type" value="Genomic_DNA"/>
</dbReference>
<accession>A0ABQ8FUX8</accession>
<feature type="compositionally biased region" description="Low complexity" evidence="1">
    <location>
        <begin position="229"/>
        <end position="246"/>
    </location>
</feature>
<evidence type="ECO:0000313" key="3">
    <source>
        <dbReference type="EMBL" id="KAH7028386.1"/>
    </source>
</evidence>
<feature type="signal peptide" evidence="2">
    <location>
        <begin position="1"/>
        <end position="22"/>
    </location>
</feature>
<name>A0ABQ8FUX8_9PEZI</name>
<feature type="region of interest" description="Disordered" evidence="1">
    <location>
        <begin position="280"/>
        <end position="330"/>
    </location>
</feature>
<organism evidence="3 4">
    <name type="scientific">Macrophomina phaseolina</name>
    <dbReference type="NCBI Taxonomy" id="35725"/>
    <lineage>
        <taxon>Eukaryota</taxon>
        <taxon>Fungi</taxon>
        <taxon>Dikarya</taxon>
        <taxon>Ascomycota</taxon>
        <taxon>Pezizomycotina</taxon>
        <taxon>Dothideomycetes</taxon>
        <taxon>Dothideomycetes incertae sedis</taxon>
        <taxon>Botryosphaeriales</taxon>
        <taxon>Botryosphaeriaceae</taxon>
        <taxon>Macrophomina</taxon>
    </lineage>
</organism>
<feature type="compositionally biased region" description="Low complexity" evidence="1">
    <location>
        <begin position="280"/>
        <end position="327"/>
    </location>
</feature>
<feature type="region of interest" description="Disordered" evidence="1">
    <location>
        <begin position="221"/>
        <end position="246"/>
    </location>
</feature>
<proteinExistence type="predicted"/>
<keyword evidence="4" id="KW-1185">Reference proteome</keyword>
<keyword evidence="2" id="KW-0732">Signal</keyword>
<dbReference type="PANTHER" id="PTHR36182:SF2">
    <property type="entry name" value="LYTIC POLYSACCHARIDE MONOOXYGENASE"/>
    <property type="match status" value="1"/>
</dbReference>
<evidence type="ECO:0000256" key="1">
    <source>
        <dbReference type="SAM" id="MobiDB-lite"/>
    </source>
</evidence>
<feature type="chain" id="PRO_5047087892" evidence="2">
    <location>
        <begin position="23"/>
        <end position="385"/>
    </location>
</feature>
<dbReference type="Gene3D" id="2.70.50.70">
    <property type="match status" value="1"/>
</dbReference>
<evidence type="ECO:0000313" key="4">
    <source>
        <dbReference type="Proteomes" id="UP000774617"/>
    </source>
</evidence>
<evidence type="ECO:0000256" key="2">
    <source>
        <dbReference type="SAM" id="SignalP"/>
    </source>
</evidence>
<sequence length="385" mass="39987">MFFRAGALFAFVGSFLASTVDAHAKMVQPVPFGADTLTNAPLQADGSDYPCKVRTGVYDMGKMNNMVVGDPQTLGFDGFAAVHEGGSCQISISLDKNPTANSVFKVIHSIEGGCPGVTKPEVFQFKVPMGFPNGEFALAWTWFNKLGNREMYMNCAPINVTGGADNHDVYNSLPDMQIANVPPAASCRTIDSTDPLFPSPGNSLDHRTGVFENMIGDCGTVSRPQPVMGASDGGSSSSGNSNSAAPALVSAHSPALASICDFCRPISSFATSVVTSHSISTADTASTPAAATTITPSPSASAAPANTTTYTPPSPPHSNSTANSSPTCSEDGELVCNGPSQFGICNFGKIVWQDIAAGTQCRDGQITFVGASKKQRGVAGRVKYE</sequence>
<protein>
    <submittedName>
        <fullName evidence="3">Uncharacterized protein</fullName>
    </submittedName>
</protein>
<dbReference type="PANTHER" id="PTHR36182">
    <property type="entry name" value="PROTEIN, PUTATIVE (AFU_ORTHOLOGUE AFUA_6G10930)-RELATED"/>
    <property type="match status" value="1"/>
</dbReference>
<reference evidence="3 4" key="1">
    <citation type="journal article" date="2021" name="Nat. Commun.">
        <title>Genetic determinants of endophytism in the Arabidopsis root mycobiome.</title>
        <authorList>
            <person name="Mesny F."/>
            <person name="Miyauchi S."/>
            <person name="Thiergart T."/>
            <person name="Pickel B."/>
            <person name="Atanasova L."/>
            <person name="Karlsson M."/>
            <person name="Huettel B."/>
            <person name="Barry K.W."/>
            <person name="Haridas S."/>
            <person name="Chen C."/>
            <person name="Bauer D."/>
            <person name="Andreopoulos W."/>
            <person name="Pangilinan J."/>
            <person name="LaButti K."/>
            <person name="Riley R."/>
            <person name="Lipzen A."/>
            <person name="Clum A."/>
            <person name="Drula E."/>
            <person name="Henrissat B."/>
            <person name="Kohler A."/>
            <person name="Grigoriev I.V."/>
            <person name="Martin F.M."/>
            <person name="Hacquard S."/>
        </authorList>
    </citation>
    <scope>NUCLEOTIDE SEQUENCE [LARGE SCALE GENOMIC DNA]</scope>
    <source>
        <strain evidence="3 4">MPI-SDFR-AT-0080</strain>
    </source>
</reference>
<gene>
    <name evidence="3" type="ORF">B0J12DRAFT_714150</name>
</gene>
<dbReference type="Proteomes" id="UP000774617">
    <property type="component" value="Unassembled WGS sequence"/>
</dbReference>
<comment type="caution">
    <text evidence="3">The sequence shown here is derived from an EMBL/GenBank/DDBJ whole genome shotgun (WGS) entry which is preliminary data.</text>
</comment>